<comment type="similarity">
    <text evidence="2">Belongs to the binding-protein-dependent transport system permease family. FecCD subfamily.</text>
</comment>
<evidence type="ECO:0000313" key="9">
    <source>
        <dbReference type="EMBL" id="VBB41525.1"/>
    </source>
</evidence>
<proteinExistence type="inferred from homology"/>
<accession>A0A653A0H3</accession>
<keyword evidence="4" id="KW-1003">Cell membrane</keyword>
<dbReference type="PANTHER" id="PTHR30472:SF70">
    <property type="entry name" value="MOLYBDATE IMPORT SYSTEM PERMEASE PROTEIN MOLB"/>
    <property type="match status" value="1"/>
</dbReference>
<organism evidence="9">
    <name type="scientific">Uncultured Desulfatiglans sp</name>
    <dbReference type="NCBI Taxonomy" id="1748965"/>
    <lineage>
        <taxon>Bacteria</taxon>
        <taxon>Pseudomonadati</taxon>
        <taxon>Thermodesulfobacteriota</taxon>
        <taxon>Desulfobacteria</taxon>
        <taxon>Desulfatiglandales</taxon>
        <taxon>Desulfatiglandaceae</taxon>
        <taxon>Desulfatiglans</taxon>
        <taxon>environmental samples</taxon>
    </lineage>
</organism>
<feature type="transmembrane region" description="Helical" evidence="8">
    <location>
        <begin position="161"/>
        <end position="184"/>
    </location>
</feature>
<comment type="subcellular location">
    <subcellularLocation>
        <location evidence="1">Cell membrane</location>
        <topology evidence="1">Multi-pass membrane protein</topology>
    </subcellularLocation>
</comment>
<evidence type="ECO:0000256" key="7">
    <source>
        <dbReference type="ARBA" id="ARBA00023136"/>
    </source>
</evidence>
<evidence type="ECO:0000256" key="8">
    <source>
        <dbReference type="SAM" id="Phobius"/>
    </source>
</evidence>
<name>A0A653A0H3_UNCDX</name>
<evidence type="ECO:0000256" key="5">
    <source>
        <dbReference type="ARBA" id="ARBA00022692"/>
    </source>
</evidence>
<dbReference type="EMBL" id="UPXX01000003">
    <property type="protein sequence ID" value="VBB41525.1"/>
    <property type="molecule type" value="Genomic_DNA"/>
</dbReference>
<keyword evidence="6 8" id="KW-1133">Transmembrane helix</keyword>
<feature type="transmembrane region" description="Helical" evidence="8">
    <location>
        <begin position="294"/>
        <end position="312"/>
    </location>
</feature>
<protein>
    <submittedName>
        <fullName evidence="9">Permease protein of iron ABC transporter</fullName>
    </submittedName>
</protein>
<evidence type="ECO:0000256" key="4">
    <source>
        <dbReference type="ARBA" id="ARBA00022475"/>
    </source>
</evidence>
<dbReference type="SUPFAM" id="SSF81345">
    <property type="entry name" value="ABC transporter involved in vitamin B12 uptake, BtuC"/>
    <property type="match status" value="1"/>
</dbReference>
<evidence type="ECO:0000256" key="1">
    <source>
        <dbReference type="ARBA" id="ARBA00004651"/>
    </source>
</evidence>
<feature type="transmembrane region" description="Helical" evidence="8">
    <location>
        <begin position="20"/>
        <end position="42"/>
    </location>
</feature>
<feature type="transmembrane region" description="Helical" evidence="8">
    <location>
        <begin position="136"/>
        <end position="155"/>
    </location>
</feature>
<keyword evidence="7 8" id="KW-0472">Membrane</keyword>
<keyword evidence="3" id="KW-0813">Transport</keyword>
<dbReference type="InterPro" id="IPR000522">
    <property type="entry name" value="ABC_transptr_permease_BtuC"/>
</dbReference>
<dbReference type="Gene3D" id="1.10.3470.10">
    <property type="entry name" value="ABC transporter involved in vitamin B12 uptake, BtuC"/>
    <property type="match status" value="1"/>
</dbReference>
<dbReference type="PANTHER" id="PTHR30472">
    <property type="entry name" value="FERRIC ENTEROBACTIN TRANSPORT SYSTEM PERMEASE PROTEIN"/>
    <property type="match status" value="1"/>
</dbReference>
<feature type="transmembrane region" description="Helical" evidence="8">
    <location>
        <begin position="256"/>
        <end position="282"/>
    </location>
</feature>
<evidence type="ECO:0000256" key="3">
    <source>
        <dbReference type="ARBA" id="ARBA00022448"/>
    </source>
</evidence>
<dbReference type="GO" id="GO:0005886">
    <property type="term" value="C:plasma membrane"/>
    <property type="evidence" value="ECO:0007669"/>
    <property type="project" value="UniProtKB-SubCell"/>
</dbReference>
<dbReference type="Pfam" id="PF01032">
    <property type="entry name" value="FecCD"/>
    <property type="match status" value="1"/>
</dbReference>
<dbReference type="CDD" id="cd06550">
    <property type="entry name" value="TM_ABC_iron-siderophores_like"/>
    <property type="match status" value="1"/>
</dbReference>
<dbReference type="AlphaFoldDB" id="A0A653A0H3"/>
<feature type="transmembrane region" description="Helical" evidence="8">
    <location>
        <begin position="82"/>
        <end position="99"/>
    </location>
</feature>
<feature type="transmembrane region" description="Helical" evidence="8">
    <location>
        <begin position="214"/>
        <end position="235"/>
    </location>
</feature>
<keyword evidence="5 8" id="KW-0812">Transmembrane</keyword>
<evidence type="ECO:0000256" key="6">
    <source>
        <dbReference type="ARBA" id="ARBA00022989"/>
    </source>
</evidence>
<feature type="transmembrane region" description="Helical" evidence="8">
    <location>
        <begin position="324"/>
        <end position="342"/>
    </location>
</feature>
<gene>
    <name evidence="9" type="ORF">TRIP_B110090</name>
</gene>
<dbReference type="InterPro" id="IPR037294">
    <property type="entry name" value="ABC_BtuC-like"/>
</dbReference>
<feature type="transmembrane region" description="Helical" evidence="8">
    <location>
        <begin position="111"/>
        <end position="129"/>
    </location>
</feature>
<dbReference type="GO" id="GO:0033214">
    <property type="term" value="P:siderophore-iron import into cell"/>
    <property type="evidence" value="ECO:0007669"/>
    <property type="project" value="TreeGrafter"/>
</dbReference>
<dbReference type="FunFam" id="1.10.3470.10:FF:000001">
    <property type="entry name" value="Vitamin B12 ABC transporter permease BtuC"/>
    <property type="match status" value="1"/>
</dbReference>
<evidence type="ECO:0000256" key="2">
    <source>
        <dbReference type="ARBA" id="ARBA00007935"/>
    </source>
</evidence>
<dbReference type="GO" id="GO:0022857">
    <property type="term" value="F:transmembrane transporter activity"/>
    <property type="evidence" value="ECO:0007669"/>
    <property type="project" value="InterPro"/>
</dbReference>
<reference evidence="9" key="1">
    <citation type="submission" date="2018-07" db="EMBL/GenBank/DDBJ databases">
        <authorList>
            <consortium name="Genoscope - CEA"/>
            <person name="William W."/>
        </authorList>
    </citation>
    <scope>NUCLEOTIDE SEQUENCE</scope>
    <source>
        <strain evidence="9">IK1</strain>
    </source>
</reference>
<sequence length="351" mass="37152">MNRGGDGPVAAGASERNRYLVLAVLLVLLGGSAVLGMTVGAYDIGPAEVFRVLFGRFFPELDDGGISPLHCTVIWNLRLPRLLLNIGVGVALASAGAVFQGCFRNPLVEPYILGVSSGAAFGAALGILFPRFALSIQGLAFVFSALAVCGAYGLGRVRNETSVVGLVLAGVIIGSVFSSLVGVLKYMAHDAALREIVFWLMGGFYYAGWRDVQIVAPVVLVSFAGMWLHAWKLNVLSMGDEEARAMGVHPERWKGLFIALATLATAVSVASVGVIAWVGLMMPHATRLMVGPDHRYLLPAAALLGGIYLVVCDTLARTLTSAEIPIGILTSLLGAPYLFYLLRSRGKMVFG</sequence>